<sequence length="73" mass="8136">MPNTGVRSRYKLSTTPNYLQAKTCQPPRVSSDEDLPITSAVTPITQCHLATYHTTKTTKVSNKELRPVGVSYR</sequence>
<accession>A0AAE1D0C6</accession>
<dbReference type="Proteomes" id="UP001283361">
    <property type="component" value="Unassembled WGS sequence"/>
</dbReference>
<organism evidence="1 2">
    <name type="scientific">Elysia crispata</name>
    <name type="common">lettuce slug</name>
    <dbReference type="NCBI Taxonomy" id="231223"/>
    <lineage>
        <taxon>Eukaryota</taxon>
        <taxon>Metazoa</taxon>
        <taxon>Spiralia</taxon>
        <taxon>Lophotrochozoa</taxon>
        <taxon>Mollusca</taxon>
        <taxon>Gastropoda</taxon>
        <taxon>Heterobranchia</taxon>
        <taxon>Euthyneura</taxon>
        <taxon>Panpulmonata</taxon>
        <taxon>Sacoglossa</taxon>
        <taxon>Placobranchoidea</taxon>
        <taxon>Plakobranchidae</taxon>
        <taxon>Elysia</taxon>
    </lineage>
</organism>
<evidence type="ECO:0000313" key="1">
    <source>
        <dbReference type="EMBL" id="KAK3747693.1"/>
    </source>
</evidence>
<reference evidence="1" key="1">
    <citation type="journal article" date="2023" name="G3 (Bethesda)">
        <title>A reference genome for the long-term kleptoplast-retaining sea slug Elysia crispata morphotype clarki.</title>
        <authorList>
            <person name="Eastman K.E."/>
            <person name="Pendleton A.L."/>
            <person name="Shaikh M.A."/>
            <person name="Suttiyut T."/>
            <person name="Ogas R."/>
            <person name="Tomko P."/>
            <person name="Gavelis G."/>
            <person name="Widhalm J.R."/>
            <person name="Wisecaver J.H."/>
        </authorList>
    </citation>
    <scope>NUCLEOTIDE SEQUENCE</scope>
    <source>
        <strain evidence="1">ECLA1</strain>
    </source>
</reference>
<dbReference type="AlphaFoldDB" id="A0AAE1D0C6"/>
<gene>
    <name evidence="1" type="ORF">RRG08_024840</name>
</gene>
<keyword evidence="2" id="KW-1185">Reference proteome</keyword>
<name>A0AAE1D0C6_9GAST</name>
<dbReference type="EMBL" id="JAWDGP010006075">
    <property type="protein sequence ID" value="KAK3747693.1"/>
    <property type="molecule type" value="Genomic_DNA"/>
</dbReference>
<comment type="caution">
    <text evidence="1">The sequence shown here is derived from an EMBL/GenBank/DDBJ whole genome shotgun (WGS) entry which is preliminary data.</text>
</comment>
<proteinExistence type="predicted"/>
<evidence type="ECO:0000313" key="2">
    <source>
        <dbReference type="Proteomes" id="UP001283361"/>
    </source>
</evidence>
<protein>
    <submittedName>
        <fullName evidence="1">Uncharacterized protein</fullName>
    </submittedName>
</protein>